<dbReference type="EMBL" id="QGMI01000055">
    <property type="protein sequence ID" value="TVY48214.1"/>
    <property type="molecule type" value="Genomic_DNA"/>
</dbReference>
<feature type="chain" id="PRO_5034047903" evidence="1">
    <location>
        <begin position="19"/>
        <end position="249"/>
    </location>
</feature>
<protein>
    <submittedName>
        <fullName evidence="2">Spherulin</fullName>
    </submittedName>
</protein>
<dbReference type="PANTHER" id="PTHR35040:SF9">
    <property type="entry name" value="4-LIKE CELL SURFACE PROTEIN, PUTATIVE (AFU_ORTHOLOGUE AFUA_4G14080)-RELATED"/>
    <property type="match status" value="1"/>
</dbReference>
<proteinExistence type="predicted"/>
<dbReference type="OrthoDB" id="5342184at2759"/>
<feature type="signal peptide" evidence="1">
    <location>
        <begin position="1"/>
        <end position="18"/>
    </location>
</feature>
<dbReference type="InterPro" id="IPR021986">
    <property type="entry name" value="Spherulin4"/>
</dbReference>
<evidence type="ECO:0000313" key="2">
    <source>
        <dbReference type="EMBL" id="TVY48214.1"/>
    </source>
</evidence>
<dbReference type="Proteomes" id="UP000443090">
    <property type="component" value="Unassembled WGS sequence"/>
</dbReference>
<dbReference type="Pfam" id="PF12138">
    <property type="entry name" value="Spherulin4"/>
    <property type="match status" value="1"/>
</dbReference>
<reference evidence="2 3" key="1">
    <citation type="submission" date="2018-05" db="EMBL/GenBank/DDBJ databases">
        <title>Genome sequencing and assembly of the regulated plant pathogen Lachnellula willkommii and related sister species for the development of diagnostic species identification markers.</title>
        <authorList>
            <person name="Giroux E."/>
            <person name="Bilodeau G."/>
        </authorList>
    </citation>
    <scope>NUCLEOTIDE SEQUENCE [LARGE SCALE GENOMIC DNA]</scope>
    <source>
        <strain evidence="2 3">CBS 160.35</strain>
    </source>
</reference>
<evidence type="ECO:0000256" key="1">
    <source>
        <dbReference type="SAM" id="SignalP"/>
    </source>
</evidence>
<name>A0A8H8UK51_9HELO</name>
<comment type="caution">
    <text evidence="2">The sequence shown here is derived from an EMBL/GenBank/DDBJ whole genome shotgun (WGS) entry which is preliminary data.</text>
</comment>
<accession>A0A8H8UK51</accession>
<evidence type="ECO:0000313" key="3">
    <source>
        <dbReference type="Proteomes" id="UP000443090"/>
    </source>
</evidence>
<dbReference type="PANTHER" id="PTHR35040">
    <property type="match status" value="1"/>
</dbReference>
<keyword evidence="3" id="KW-1185">Reference proteome</keyword>
<sequence length="249" mass="27001">MVLPSAILLPLYLYPTATTPWTNLYNSLSAHPNTQFDVVINPDSGPMLVGPSDKSLSDYIAAVSNLSTYPNANIYGYVHTGYGDASLQPALLSNISRYATWNTYEPANIHLDGIFFDETPNAYDASIYTNFQTATNLARSSKLSKVIFNPGTIADAEYFALADYIIMFEGAYADFDASKIAALSQAVRANSSVVIYGSTLTEADQKTFVSQLVDMGLGSFDITTTDSYATWSALWAAFTQQFSSAVGVK</sequence>
<dbReference type="AlphaFoldDB" id="A0A8H8UK51"/>
<gene>
    <name evidence="2" type="primary">SR4_1</name>
    <name evidence="2" type="ORF">LOCC1_G001867</name>
</gene>
<organism evidence="2 3">
    <name type="scientific">Lachnellula occidentalis</name>
    <dbReference type="NCBI Taxonomy" id="215460"/>
    <lineage>
        <taxon>Eukaryota</taxon>
        <taxon>Fungi</taxon>
        <taxon>Dikarya</taxon>
        <taxon>Ascomycota</taxon>
        <taxon>Pezizomycotina</taxon>
        <taxon>Leotiomycetes</taxon>
        <taxon>Helotiales</taxon>
        <taxon>Lachnaceae</taxon>
        <taxon>Lachnellula</taxon>
    </lineage>
</organism>
<keyword evidence="1" id="KW-0732">Signal</keyword>